<dbReference type="Proteomes" id="UP001152795">
    <property type="component" value="Unassembled WGS sequence"/>
</dbReference>
<dbReference type="EMBL" id="CACRXK020022286">
    <property type="protein sequence ID" value="CAB4036674.1"/>
    <property type="molecule type" value="Genomic_DNA"/>
</dbReference>
<organism evidence="1 2">
    <name type="scientific">Paramuricea clavata</name>
    <name type="common">Red gorgonian</name>
    <name type="synonym">Violescent sea-whip</name>
    <dbReference type="NCBI Taxonomy" id="317549"/>
    <lineage>
        <taxon>Eukaryota</taxon>
        <taxon>Metazoa</taxon>
        <taxon>Cnidaria</taxon>
        <taxon>Anthozoa</taxon>
        <taxon>Octocorallia</taxon>
        <taxon>Malacalcyonacea</taxon>
        <taxon>Plexauridae</taxon>
        <taxon>Paramuricea</taxon>
    </lineage>
</organism>
<dbReference type="SUPFAM" id="SSF56672">
    <property type="entry name" value="DNA/RNA polymerases"/>
    <property type="match status" value="1"/>
</dbReference>
<dbReference type="PROSITE" id="PS50878">
    <property type="entry name" value="RT_POL"/>
    <property type="match status" value="1"/>
</dbReference>
<evidence type="ECO:0000313" key="2">
    <source>
        <dbReference type="Proteomes" id="UP001152795"/>
    </source>
</evidence>
<sequence>KLIKYDISISAIKWFKSYLEERCQSVRIENHLSDPKLITQVVPQGSILGPLLFSMYVNDLPTIPKSANTESYVDDNKLFMSVNWNNLDNGLKELKWDLDSVAGWCCWNKLLINPEKTKFIIFCTRQLLKNLPDDLSIQFLGEILIPSKSVKDLGVTLDRELTFDEHINVVKCCKSCNYSLCQISRLRHLFNKEHIEAILNSLVFSKLYFSSTVWSNTTKRNVAKLQQLQNFAASIVDNKKFEHITPTLKALKWLPVSDKLVLNDAIMTYKCMNGQAPSYPCFKIINMCEQTQRYNTRFQSSGKIKQQLCRTSTGQRSFLVRAINLWNYSIENNIQKENLSIFKKQFKTILLNKFLDS</sequence>
<reference evidence="1" key="1">
    <citation type="submission" date="2020-04" db="EMBL/GenBank/DDBJ databases">
        <authorList>
            <person name="Alioto T."/>
            <person name="Alioto T."/>
            <person name="Gomez Garrido J."/>
        </authorList>
    </citation>
    <scope>NUCLEOTIDE SEQUENCE</scope>
    <source>
        <strain evidence="1">A484AB</strain>
    </source>
</reference>
<feature type="non-terminal residue" evidence="1">
    <location>
        <position position="1"/>
    </location>
</feature>
<protein>
    <submittedName>
        <fullName evidence="1">Uncharacterized protein</fullName>
    </submittedName>
</protein>
<dbReference type="PANTHER" id="PTHR33332">
    <property type="entry name" value="REVERSE TRANSCRIPTASE DOMAIN-CONTAINING PROTEIN"/>
    <property type="match status" value="1"/>
</dbReference>
<keyword evidence="2" id="KW-1185">Reference proteome</keyword>
<dbReference type="AlphaFoldDB" id="A0A6S7K266"/>
<evidence type="ECO:0000313" key="1">
    <source>
        <dbReference type="EMBL" id="CAB4036674.1"/>
    </source>
</evidence>
<accession>A0A6S7K266</accession>
<proteinExistence type="predicted"/>
<comment type="caution">
    <text evidence="1">The sequence shown here is derived from an EMBL/GenBank/DDBJ whole genome shotgun (WGS) entry which is preliminary data.</text>
</comment>
<dbReference type="InterPro" id="IPR043502">
    <property type="entry name" value="DNA/RNA_pol_sf"/>
</dbReference>
<dbReference type="InterPro" id="IPR000477">
    <property type="entry name" value="RT_dom"/>
</dbReference>
<dbReference type="Pfam" id="PF00078">
    <property type="entry name" value="RVT_1"/>
    <property type="match status" value="1"/>
</dbReference>
<name>A0A6S7K266_PARCT</name>
<dbReference type="OrthoDB" id="6623216at2759"/>
<gene>
    <name evidence="1" type="ORF">PACLA_8A039872</name>
</gene>